<gene>
    <name evidence="2" type="ORF">VITISV_040076</name>
</gene>
<evidence type="ECO:0000256" key="1">
    <source>
        <dbReference type="SAM" id="SignalP"/>
    </source>
</evidence>
<dbReference type="EMBL" id="AM446872">
    <property type="protein sequence ID" value="CAN63165.1"/>
    <property type="molecule type" value="Genomic_DNA"/>
</dbReference>
<organism evidence="2">
    <name type="scientific">Vitis vinifera</name>
    <name type="common">Grape</name>
    <dbReference type="NCBI Taxonomy" id="29760"/>
    <lineage>
        <taxon>Eukaryota</taxon>
        <taxon>Viridiplantae</taxon>
        <taxon>Streptophyta</taxon>
        <taxon>Embryophyta</taxon>
        <taxon>Tracheophyta</taxon>
        <taxon>Spermatophyta</taxon>
        <taxon>Magnoliopsida</taxon>
        <taxon>eudicotyledons</taxon>
        <taxon>Gunneridae</taxon>
        <taxon>Pentapetalae</taxon>
        <taxon>rosids</taxon>
        <taxon>Vitales</taxon>
        <taxon>Vitaceae</taxon>
        <taxon>Viteae</taxon>
        <taxon>Vitis</taxon>
    </lineage>
</organism>
<keyword evidence="1" id="KW-0732">Signal</keyword>
<protein>
    <submittedName>
        <fullName evidence="2">Uncharacterized protein</fullName>
    </submittedName>
</protein>
<dbReference type="AlphaFoldDB" id="A5B516"/>
<reference evidence="2" key="1">
    <citation type="journal article" date="2007" name="PLoS ONE">
        <title>The first genome sequence of an elite grapevine cultivar (Pinot noir Vitis vinifera L.): coping with a highly heterozygous genome.</title>
        <authorList>
            <person name="Velasco R."/>
            <person name="Zharkikh A."/>
            <person name="Troggio M."/>
            <person name="Cartwright D.A."/>
            <person name="Cestaro A."/>
            <person name="Pruss D."/>
            <person name="Pindo M."/>
            <person name="FitzGerald L.M."/>
            <person name="Vezzulli S."/>
            <person name="Reid J."/>
            <person name="Malacarne G."/>
            <person name="Iliev D."/>
            <person name="Coppola G."/>
            <person name="Wardell B."/>
            <person name="Micheletti D."/>
            <person name="Macalma T."/>
            <person name="Facci M."/>
            <person name="Mitchell J.T."/>
            <person name="Perazzolli M."/>
            <person name="Eldredge G."/>
            <person name="Gatto P."/>
            <person name="Oyzerski R."/>
            <person name="Moretto M."/>
            <person name="Gutin N."/>
            <person name="Stefanini M."/>
            <person name="Chen Y."/>
            <person name="Segala C."/>
            <person name="Davenport C."/>
            <person name="Dematte L."/>
            <person name="Mraz A."/>
            <person name="Battilana J."/>
            <person name="Stormo K."/>
            <person name="Costa F."/>
            <person name="Tao Q."/>
            <person name="Si-Ammour A."/>
            <person name="Harkins T."/>
            <person name="Lackey A."/>
            <person name="Perbost C."/>
            <person name="Taillon B."/>
            <person name="Stella A."/>
            <person name="Solovyev V."/>
            <person name="Fawcett J.A."/>
            <person name="Sterck L."/>
            <person name="Vandepoele K."/>
            <person name="Grando S.M."/>
            <person name="Toppo S."/>
            <person name="Moser C."/>
            <person name="Lanchbury J."/>
            <person name="Bogden R."/>
            <person name="Skolnick M."/>
            <person name="Sgaramella V."/>
            <person name="Bhatnagar S.K."/>
            <person name="Fontana P."/>
            <person name="Gutin A."/>
            <person name="Van de Peer Y."/>
            <person name="Salamini F."/>
            <person name="Viola R."/>
        </authorList>
    </citation>
    <scope>NUCLEOTIDE SEQUENCE</scope>
</reference>
<feature type="chain" id="PRO_5002679472" evidence="1">
    <location>
        <begin position="20"/>
        <end position="144"/>
    </location>
</feature>
<sequence>MGTTFVIFWMSLQLAYVSSRQKNDLSINDFDMGRIVQRLCGLSTDTSIAKPSAHAFTVRKRAGQAPPPEFEDEDEIRVMKIEPTIPVEETFFIKSAIFEIPPPPIPHEPPRAEYPPWIDLSTQLALLGLALKSWLLSLTIISIR</sequence>
<accession>A5B516</accession>
<name>A5B516_VITVI</name>
<proteinExistence type="predicted"/>
<feature type="signal peptide" evidence="1">
    <location>
        <begin position="1"/>
        <end position="19"/>
    </location>
</feature>
<evidence type="ECO:0000313" key="2">
    <source>
        <dbReference type="EMBL" id="CAN63165.1"/>
    </source>
</evidence>